<dbReference type="InterPro" id="IPR016166">
    <property type="entry name" value="FAD-bd_PCMH"/>
</dbReference>
<gene>
    <name evidence="4" type="ORF">BDN71DRAFT_1423227</name>
</gene>
<dbReference type="AlphaFoldDB" id="A0A9P6DAS2"/>
<protein>
    <recommendedName>
        <fullName evidence="6">FAD-binding PCMH-type domain-containing protein</fullName>
    </recommendedName>
</protein>
<proteinExistence type="inferred from homology"/>
<name>A0A9P6DAS2_PLEER</name>
<comment type="similarity">
    <text evidence="1">Belongs to the oxygen-dependent FAD-linked oxidoreductase family.</text>
</comment>
<dbReference type="InterPro" id="IPR016169">
    <property type="entry name" value="FAD-bd_PCMH_sub2"/>
</dbReference>
<dbReference type="InterPro" id="IPR012951">
    <property type="entry name" value="BBE"/>
</dbReference>
<dbReference type="Proteomes" id="UP000807025">
    <property type="component" value="Unassembled WGS sequence"/>
</dbReference>
<evidence type="ECO:0000259" key="3">
    <source>
        <dbReference type="PROSITE" id="PS51387"/>
    </source>
</evidence>
<evidence type="ECO:0000256" key="1">
    <source>
        <dbReference type="ARBA" id="ARBA00005466"/>
    </source>
</evidence>
<dbReference type="PANTHER" id="PTHR34706">
    <property type="entry name" value="SLR1338 PROTEIN"/>
    <property type="match status" value="1"/>
</dbReference>
<reference evidence="4" key="1">
    <citation type="submission" date="2020-11" db="EMBL/GenBank/DDBJ databases">
        <authorList>
            <consortium name="DOE Joint Genome Institute"/>
            <person name="Ahrendt S."/>
            <person name="Riley R."/>
            <person name="Andreopoulos W."/>
            <person name="Labutti K."/>
            <person name="Pangilinan J."/>
            <person name="Ruiz-Duenas F.J."/>
            <person name="Barrasa J.M."/>
            <person name="Sanchez-Garcia M."/>
            <person name="Camarero S."/>
            <person name="Miyauchi S."/>
            <person name="Serrano A."/>
            <person name="Linde D."/>
            <person name="Babiker R."/>
            <person name="Drula E."/>
            <person name="Ayuso-Fernandez I."/>
            <person name="Pacheco R."/>
            <person name="Padilla G."/>
            <person name="Ferreira P."/>
            <person name="Barriuso J."/>
            <person name="Kellner H."/>
            <person name="Castanera R."/>
            <person name="Alfaro M."/>
            <person name="Ramirez L."/>
            <person name="Pisabarro A.G."/>
            <person name="Kuo A."/>
            <person name="Tritt A."/>
            <person name="Lipzen A."/>
            <person name="He G."/>
            <person name="Yan M."/>
            <person name="Ng V."/>
            <person name="Cullen D."/>
            <person name="Martin F."/>
            <person name="Rosso M.-N."/>
            <person name="Henrissat B."/>
            <person name="Hibbett D."/>
            <person name="Martinez A.T."/>
            <person name="Grigoriev I.V."/>
        </authorList>
    </citation>
    <scope>NUCLEOTIDE SEQUENCE</scope>
    <source>
        <strain evidence="4">ATCC 90797</strain>
    </source>
</reference>
<dbReference type="Gene3D" id="3.30.465.10">
    <property type="match status" value="1"/>
</dbReference>
<dbReference type="SUPFAM" id="SSF56176">
    <property type="entry name" value="FAD-binding/transporter-associated domain-like"/>
    <property type="match status" value="1"/>
</dbReference>
<evidence type="ECO:0000259" key="2">
    <source>
        <dbReference type="PROSITE" id="PS50234"/>
    </source>
</evidence>
<dbReference type="Pfam" id="PF08031">
    <property type="entry name" value="BBE"/>
    <property type="match status" value="1"/>
</dbReference>
<dbReference type="InterPro" id="IPR036318">
    <property type="entry name" value="FAD-bd_PCMH-like_sf"/>
</dbReference>
<dbReference type="PROSITE" id="PS50234">
    <property type="entry name" value="VWFA"/>
    <property type="match status" value="1"/>
</dbReference>
<dbReference type="OrthoDB" id="2151789at2759"/>
<evidence type="ECO:0008006" key="6">
    <source>
        <dbReference type="Google" id="ProtNLM"/>
    </source>
</evidence>
<feature type="domain" description="FAD-binding PCMH-type" evidence="3">
    <location>
        <begin position="37"/>
        <end position="206"/>
    </location>
</feature>
<dbReference type="InterPro" id="IPR002035">
    <property type="entry name" value="VWF_A"/>
</dbReference>
<dbReference type="InterPro" id="IPR006094">
    <property type="entry name" value="Oxid_FAD_bind_N"/>
</dbReference>
<accession>A0A9P6DAS2</accession>
<dbReference type="PANTHER" id="PTHR34706:SF1">
    <property type="entry name" value="VWFA DOMAIN-CONTAINING PROTEIN"/>
    <property type="match status" value="1"/>
</dbReference>
<organism evidence="4 5">
    <name type="scientific">Pleurotus eryngii</name>
    <name type="common">Boletus of the steppes</name>
    <dbReference type="NCBI Taxonomy" id="5323"/>
    <lineage>
        <taxon>Eukaryota</taxon>
        <taxon>Fungi</taxon>
        <taxon>Dikarya</taxon>
        <taxon>Basidiomycota</taxon>
        <taxon>Agaricomycotina</taxon>
        <taxon>Agaricomycetes</taxon>
        <taxon>Agaricomycetidae</taxon>
        <taxon>Agaricales</taxon>
        <taxon>Pleurotineae</taxon>
        <taxon>Pleurotaceae</taxon>
        <taxon>Pleurotus</taxon>
    </lineage>
</organism>
<sequence>MLIDYQRIATKFTDQGIHVFKKGTTGYNDSIRHVLQNSHQRSAFAVQPLDVDQLVTTMKILSENRVPFGLKGCGSSWNPGFSSTDGVQIYMSYFDKIDFSNEAYIDVGAGCLWAQVYATMENSSKNVVGGTGGVASCLLGAAYSLGKSNQYGLTIDHILEMEIVLPNGKVMTVKEHGEGSDLFEALKGGGNNFGVVTRFRLKTHDQGPIWGGTFVFEYGCETEVINAIHTFIREEMRREETNREPSRREAELFATFRSFVDDGEVKHNISVTCVYDGPKPERNPWESFVGISEKAGALKDSKQNNGVSYDINRLSDIKSYTVVDALMSEFFPGPHNHYARGRLGCIMVNGYNKALIETIASEAKVAAQEMKRRGGKLVSFPFFPCVTSIFNDSKPAAWPHSRERVVVPLMAYFLWEGEENDEFWTARMRHTLENIKEVARREGCLYEDSPAYPAVTFDTTNAEEIYRENLNKLVAIRRKYDPDNVMGLTGGFKIPLLVKKATLTKKINASKKGEHGRQLLKLYDTVVVVDDSSSMCEEDRWAHAQQAVEGIAEVAAQYDSDGIDLHFINSTQVGTRLTRTEHVMDLCCQAELVGNTQIGAKLGALLWEYIAKITAARKQAPSSRYSIKRMNLIVITDGDTTDGGSDFDILASVITGAAKRLKSDGWPPNQVGISFVQVGDAEGAEKYLQHLDDDLCKQNEIPDMVDTTRYHPEQIDETLLSKILLGGVSRVYDRDVQ</sequence>
<dbReference type="Gene3D" id="3.40.50.410">
    <property type="entry name" value="von Willebrand factor, type A domain"/>
    <property type="match status" value="1"/>
</dbReference>
<evidence type="ECO:0000313" key="5">
    <source>
        <dbReference type="Proteomes" id="UP000807025"/>
    </source>
</evidence>
<keyword evidence="5" id="KW-1185">Reference proteome</keyword>
<evidence type="ECO:0000313" key="4">
    <source>
        <dbReference type="EMBL" id="KAF9489999.1"/>
    </source>
</evidence>
<dbReference type="Pfam" id="PF01565">
    <property type="entry name" value="FAD_binding_4"/>
    <property type="match status" value="1"/>
</dbReference>
<dbReference type="SUPFAM" id="SSF53300">
    <property type="entry name" value="vWA-like"/>
    <property type="match status" value="1"/>
</dbReference>
<comment type="caution">
    <text evidence="4">The sequence shown here is derived from an EMBL/GenBank/DDBJ whole genome shotgun (WGS) entry which is preliminary data.</text>
</comment>
<dbReference type="GO" id="GO:0071949">
    <property type="term" value="F:FAD binding"/>
    <property type="evidence" value="ECO:0007669"/>
    <property type="project" value="InterPro"/>
</dbReference>
<feature type="domain" description="VWFA" evidence="2">
    <location>
        <begin position="524"/>
        <end position="723"/>
    </location>
</feature>
<dbReference type="EMBL" id="MU154652">
    <property type="protein sequence ID" value="KAF9489999.1"/>
    <property type="molecule type" value="Genomic_DNA"/>
</dbReference>
<dbReference type="PROSITE" id="PS51387">
    <property type="entry name" value="FAD_PCMH"/>
    <property type="match status" value="1"/>
</dbReference>
<dbReference type="InterPro" id="IPR036465">
    <property type="entry name" value="vWFA_dom_sf"/>
</dbReference>